<dbReference type="RefSeq" id="WP_127728613.1">
    <property type="nucleotide sequence ID" value="NZ_SACP01000008.1"/>
</dbReference>
<proteinExistence type="predicted"/>
<feature type="region of interest" description="Disordered" evidence="1">
    <location>
        <begin position="49"/>
        <end position="77"/>
    </location>
</feature>
<keyword evidence="4" id="KW-1185">Reference proteome</keyword>
<feature type="chain" id="PRO_5018776200" evidence="2">
    <location>
        <begin position="31"/>
        <end position="98"/>
    </location>
</feature>
<accession>A0A3S2VAV7</accession>
<evidence type="ECO:0000256" key="1">
    <source>
        <dbReference type="SAM" id="MobiDB-lite"/>
    </source>
</evidence>
<comment type="caution">
    <text evidence="3">The sequence shown here is derived from an EMBL/GenBank/DDBJ whole genome shotgun (WGS) entry which is preliminary data.</text>
</comment>
<reference evidence="3 4" key="1">
    <citation type="submission" date="2019-01" db="EMBL/GenBank/DDBJ databases">
        <authorList>
            <person name="Chen W.-M."/>
        </authorList>
    </citation>
    <scope>NUCLEOTIDE SEQUENCE [LARGE SCALE GENOMIC DNA]</scope>
    <source>
        <strain evidence="3 4">TER-1</strain>
    </source>
</reference>
<dbReference type="Proteomes" id="UP000286997">
    <property type="component" value="Unassembled WGS sequence"/>
</dbReference>
<dbReference type="OrthoDB" id="8021190at2"/>
<gene>
    <name evidence="3" type="ORF">EOE48_09790</name>
</gene>
<evidence type="ECO:0000313" key="3">
    <source>
        <dbReference type="EMBL" id="RVU18669.1"/>
    </source>
</evidence>
<name>A0A3S2VAV7_9HYPH</name>
<feature type="signal peptide" evidence="2">
    <location>
        <begin position="1"/>
        <end position="30"/>
    </location>
</feature>
<sequence length="98" mass="9952">MRARFGARLCLLALLTAASGAVGLALPAGAAPAVDKAPVAASAKSVASKSTAKVAAGDPATTATTHDDGQDDGNCTTSRKRLWVDSEGWIVRRVTTCR</sequence>
<organism evidence="3 4">
    <name type="scientific">Methylobacterium oryzihabitans</name>
    <dbReference type="NCBI Taxonomy" id="2499852"/>
    <lineage>
        <taxon>Bacteria</taxon>
        <taxon>Pseudomonadati</taxon>
        <taxon>Pseudomonadota</taxon>
        <taxon>Alphaproteobacteria</taxon>
        <taxon>Hyphomicrobiales</taxon>
        <taxon>Methylobacteriaceae</taxon>
        <taxon>Methylobacterium</taxon>
    </lineage>
</organism>
<dbReference type="EMBL" id="SACP01000008">
    <property type="protein sequence ID" value="RVU18669.1"/>
    <property type="molecule type" value="Genomic_DNA"/>
</dbReference>
<evidence type="ECO:0000256" key="2">
    <source>
        <dbReference type="SAM" id="SignalP"/>
    </source>
</evidence>
<protein>
    <submittedName>
        <fullName evidence="3">Uncharacterized protein</fullName>
    </submittedName>
</protein>
<keyword evidence="2" id="KW-0732">Signal</keyword>
<evidence type="ECO:0000313" key="4">
    <source>
        <dbReference type="Proteomes" id="UP000286997"/>
    </source>
</evidence>
<dbReference type="AlphaFoldDB" id="A0A3S2VAV7"/>